<keyword evidence="7 10" id="KW-0511">Multifunctional enzyme</keyword>
<comment type="domain">
    <text evidence="10">The IMP cyclohydrolase activity resides in the N-terminal region.</text>
</comment>
<dbReference type="eggNOG" id="COG0138">
    <property type="taxonomic scope" value="Bacteria"/>
</dbReference>
<evidence type="ECO:0000259" key="11">
    <source>
        <dbReference type="PROSITE" id="PS51855"/>
    </source>
</evidence>
<comment type="catalytic activity">
    <reaction evidence="8 10">
        <text>(6R)-10-formyltetrahydrofolate + 5-amino-1-(5-phospho-beta-D-ribosyl)imidazole-4-carboxamide = 5-formamido-1-(5-phospho-D-ribosyl)imidazole-4-carboxamide + (6S)-5,6,7,8-tetrahydrofolate</text>
        <dbReference type="Rhea" id="RHEA:22192"/>
        <dbReference type="ChEBI" id="CHEBI:57453"/>
        <dbReference type="ChEBI" id="CHEBI:58467"/>
        <dbReference type="ChEBI" id="CHEBI:58475"/>
        <dbReference type="ChEBI" id="CHEBI:195366"/>
        <dbReference type="EC" id="2.1.2.3"/>
    </reaction>
</comment>
<dbReference type="InterPro" id="IPR002695">
    <property type="entry name" value="PurH-like"/>
</dbReference>
<dbReference type="Gene3D" id="3.40.50.1380">
    <property type="entry name" value="Methylglyoxal synthase-like domain"/>
    <property type="match status" value="1"/>
</dbReference>
<evidence type="ECO:0000256" key="6">
    <source>
        <dbReference type="ARBA" id="ARBA00022801"/>
    </source>
</evidence>
<evidence type="ECO:0000256" key="5">
    <source>
        <dbReference type="ARBA" id="ARBA00022755"/>
    </source>
</evidence>
<dbReference type="Pfam" id="PF01808">
    <property type="entry name" value="AICARFT_IMPCHas"/>
    <property type="match status" value="1"/>
</dbReference>
<dbReference type="AlphaFoldDB" id="D3Q6S9"/>
<evidence type="ECO:0000256" key="2">
    <source>
        <dbReference type="ARBA" id="ARBA00004954"/>
    </source>
</evidence>
<dbReference type="Proteomes" id="UP000000844">
    <property type="component" value="Chromosome"/>
</dbReference>
<comment type="pathway">
    <text evidence="2 10">Purine metabolism; IMP biosynthesis via de novo pathway; 5-formamido-1-(5-phospho-D-ribosyl)imidazole-4-carboxamide from 5-amino-1-(5-phospho-D-ribosyl)imidazole-4-carboxamide (10-formyl THF route): step 1/1.</text>
</comment>
<dbReference type="HAMAP" id="MF_00139">
    <property type="entry name" value="PurH"/>
    <property type="match status" value="1"/>
</dbReference>
<feature type="domain" description="MGS-like" evidence="11">
    <location>
        <begin position="5"/>
        <end position="153"/>
    </location>
</feature>
<dbReference type="Pfam" id="PF02142">
    <property type="entry name" value="MGS"/>
    <property type="match status" value="1"/>
</dbReference>
<dbReference type="FunFam" id="3.40.50.1380:FF:000001">
    <property type="entry name" value="Bifunctional purine biosynthesis protein PurH"/>
    <property type="match status" value="1"/>
</dbReference>
<evidence type="ECO:0000256" key="10">
    <source>
        <dbReference type="HAMAP-Rule" id="MF_00139"/>
    </source>
</evidence>
<organism evidence="12 13">
    <name type="scientific">Stackebrandtia nassauensis (strain DSM 44728 / CIP 108903 / NRRL B-16338 / NBRC 102104 / LLR-40K-21)</name>
    <dbReference type="NCBI Taxonomy" id="446470"/>
    <lineage>
        <taxon>Bacteria</taxon>
        <taxon>Bacillati</taxon>
        <taxon>Actinomycetota</taxon>
        <taxon>Actinomycetes</taxon>
        <taxon>Glycomycetales</taxon>
        <taxon>Glycomycetaceae</taxon>
        <taxon>Stackebrandtia</taxon>
    </lineage>
</organism>
<dbReference type="HOGENOM" id="CLU_016316_5_2_11"/>
<evidence type="ECO:0000313" key="13">
    <source>
        <dbReference type="Proteomes" id="UP000000844"/>
    </source>
</evidence>
<dbReference type="PROSITE" id="PS51855">
    <property type="entry name" value="MGS"/>
    <property type="match status" value="1"/>
</dbReference>
<dbReference type="Gene3D" id="3.40.140.20">
    <property type="match status" value="2"/>
</dbReference>
<gene>
    <name evidence="10" type="primary">purH</name>
    <name evidence="12" type="ordered locus">Snas_0614</name>
</gene>
<comment type="similarity">
    <text evidence="3 10">Belongs to the PurH family.</text>
</comment>
<name>D3Q6S9_STANL</name>
<dbReference type="EMBL" id="CP001778">
    <property type="protein sequence ID" value="ADD40328.1"/>
    <property type="molecule type" value="Genomic_DNA"/>
</dbReference>
<dbReference type="EC" id="3.5.4.10" evidence="10"/>
<dbReference type="OrthoDB" id="9802065at2"/>
<evidence type="ECO:0000256" key="9">
    <source>
        <dbReference type="ARBA" id="ARBA00050687"/>
    </source>
</evidence>
<dbReference type="SMART" id="SM00851">
    <property type="entry name" value="MGS"/>
    <property type="match status" value="1"/>
</dbReference>
<dbReference type="UniPathway" id="UPA00074">
    <property type="reaction ID" value="UER00133"/>
</dbReference>
<proteinExistence type="inferred from homology"/>
<dbReference type="SUPFAM" id="SSF52335">
    <property type="entry name" value="Methylglyoxal synthase-like"/>
    <property type="match status" value="1"/>
</dbReference>
<dbReference type="NCBIfam" id="NF002049">
    <property type="entry name" value="PRK00881.1"/>
    <property type="match status" value="1"/>
</dbReference>
<dbReference type="CDD" id="cd01421">
    <property type="entry name" value="IMPCH"/>
    <property type="match status" value="1"/>
</dbReference>
<evidence type="ECO:0000256" key="3">
    <source>
        <dbReference type="ARBA" id="ARBA00007667"/>
    </source>
</evidence>
<evidence type="ECO:0000256" key="8">
    <source>
        <dbReference type="ARBA" id="ARBA00050488"/>
    </source>
</evidence>
<dbReference type="FunFam" id="3.40.140.20:FF:000001">
    <property type="entry name" value="Bifunctional purine biosynthesis protein PurH"/>
    <property type="match status" value="1"/>
</dbReference>
<dbReference type="SUPFAM" id="SSF53927">
    <property type="entry name" value="Cytidine deaminase-like"/>
    <property type="match status" value="1"/>
</dbReference>
<dbReference type="GO" id="GO:0006189">
    <property type="term" value="P:'de novo' IMP biosynthetic process"/>
    <property type="evidence" value="ECO:0007669"/>
    <property type="project" value="UniProtKB-UniRule"/>
</dbReference>
<dbReference type="SMART" id="SM00798">
    <property type="entry name" value="AICARFT_IMPCHas"/>
    <property type="match status" value="1"/>
</dbReference>
<dbReference type="InterPro" id="IPR011607">
    <property type="entry name" value="MGS-like_dom"/>
</dbReference>
<sequence length="518" mass="55070">MTTDNDARKPIKRALIGVYDKSGLDVLALGLHEAGVELVSTGGTAAAIADLGVPVTKVEELTGFPECLDGRVKTLHPKVHAGLLADLRKEAHAAQLQEFGITAFDLLVVNLYPFAETLAAGAEFDETVEQIDVGGPSMVRGAAKNHANVAVVVDPGDYEELLGEVREGGFTEPKRRALAAKAFAQLATYDSQIASWLSRSTAAGFPPFVGTPLHKTADLRYGENPHQAAALYTDPQSSDGLAQAKQLHGKPMSYNNYVDADGAWRACNDFRHPCVAIIKHSNPCGIATAANVAEAHRKAHSCDPVSAYGGVIAVNSPVSPQLARQVAEIFTEVIVAPSYDPEALKILQAKKNLRVLKAPRWAAEPMEFRNISGGALAQAPDRIDAEGDDPANWKLATGYALDPEAMADLAFAWWAVRSVKSNAILLAHDLATVGIGMGQVNRVDSARLAVNRAGERAKESMAASDAFFPFPDGLKVLAAAGVRAVVQPGGSIRDEEVIAAANEAGLTMYFTGTRHFFH</sequence>
<dbReference type="InterPro" id="IPR016193">
    <property type="entry name" value="Cytidine_deaminase-like"/>
</dbReference>
<dbReference type="PANTHER" id="PTHR11692:SF0">
    <property type="entry name" value="BIFUNCTIONAL PURINE BIOSYNTHESIS PROTEIN ATIC"/>
    <property type="match status" value="1"/>
</dbReference>
<keyword evidence="13" id="KW-1185">Reference proteome</keyword>
<keyword evidence="6 10" id="KW-0378">Hydrolase</keyword>
<evidence type="ECO:0000256" key="7">
    <source>
        <dbReference type="ARBA" id="ARBA00023268"/>
    </source>
</evidence>
<dbReference type="GO" id="GO:0005829">
    <property type="term" value="C:cytosol"/>
    <property type="evidence" value="ECO:0007669"/>
    <property type="project" value="TreeGrafter"/>
</dbReference>
<evidence type="ECO:0000256" key="4">
    <source>
        <dbReference type="ARBA" id="ARBA00022679"/>
    </source>
</evidence>
<dbReference type="PANTHER" id="PTHR11692">
    <property type="entry name" value="BIFUNCTIONAL PURINE BIOSYNTHESIS PROTEIN PURH"/>
    <property type="match status" value="1"/>
</dbReference>
<accession>D3Q6S9</accession>
<dbReference type="RefSeq" id="WP_013015899.1">
    <property type="nucleotide sequence ID" value="NC_013947.1"/>
</dbReference>
<dbReference type="GO" id="GO:0003937">
    <property type="term" value="F:IMP cyclohydrolase activity"/>
    <property type="evidence" value="ECO:0007669"/>
    <property type="project" value="UniProtKB-UniRule"/>
</dbReference>
<dbReference type="FunFam" id="3.40.140.20:FF:000002">
    <property type="entry name" value="Bifunctional purine biosynthesis protein PurH"/>
    <property type="match status" value="1"/>
</dbReference>
<evidence type="ECO:0000256" key="1">
    <source>
        <dbReference type="ARBA" id="ARBA00004844"/>
    </source>
</evidence>
<dbReference type="GO" id="GO:0004643">
    <property type="term" value="F:phosphoribosylaminoimidazolecarboxamide formyltransferase activity"/>
    <property type="evidence" value="ECO:0007669"/>
    <property type="project" value="UniProtKB-UniRule"/>
</dbReference>
<protein>
    <recommendedName>
        <fullName evidence="10">Bifunctional purine biosynthesis protein PurH</fullName>
    </recommendedName>
    <domain>
        <recommendedName>
            <fullName evidence="10">Phosphoribosylaminoimidazolecarboxamide formyltransferase</fullName>
            <ecNumber evidence="10">2.1.2.3</ecNumber>
        </recommendedName>
        <alternativeName>
            <fullName evidence="10">AICAR transformylase</fullName>
        </alternativeName>
    </domain>
    <domain>
        <recommendedName>
            <fullName evidence="10">IMP cyclohydrolase</fullName>
            <ecNumber evidence="10">3.5.4.10</ecNumber>
        </recommendedName>
        <alternativeName>
            <fullName evidence="10">ATIC</fullName>
        </alternativeName>
        <alternativeName>
            <fullName evidence="10">IMP synthase</fullName>
        </alternativeName>
        <alternativeName>
            <fullName evidence="10">Inosinicase</fullName>
        </alternativeName>
    </domain>
</protein>
<dbReference type="InterPro" id="IPR036914">
    <property type="entry name" value="MGS-like_dom_sf"/>
</dbReference>
<comment type="pathway">
    <text evidence="1 10">Purine metabolism; IMP biosynthesis via de novo pathway; IMP from 5-formamido-1-(5-phospho-D-ribosyl)imidazole-4-carboxamide: step 1/1.</text>
</comment>
<dbReference type="InterPro" id="IPR024051">
    <property type="entry name" value="AICAR_Tfase_dup_dom_sf"/>
</dbReference>
<dbReference type="STRING" id="446470.Snas_0614"/>
<dbReference type="NCBIfam" id="TIGR00355">
    <property type="entry name" value="purH"/>
    <property type="match status" value="1"/>
</dbReference>
<dbReference type="EC" id="2.1.2.3" evidence="10"/>
<evidence type="ECO:0000313" key="12">
    <source>
        <dbReference type="EMBL" id="ADD40328.1"/>
    </source>
</evidence>
<dbReference type="PIRSF" id="PIRSF000414">
    <property type="entry name" value="AICARFT_IMPCHas"/>
    <property type="match status" value="1"/>
</dbReference>
<comment type="catalytic activity">
    <reaction evidence="9 10">
        <text>IMP + H2O = 5-formamido-1-(5-phospho-D-ribosyl)imidazole-4-carboxamide</text>
        <dbReference type="Rhea" id="RHEA:18445"/>
        <dbReference type="ChEBI" id="CHEBI:15377"/>
        <dbReference type="ChEBI" id="CHEBI:58053"/>
        <dbReference type="ChEBI" id="CHEBI:58467"/>
        <dbReference type="EC" id="3.5.4.10"/>
    </reaction>
</comment>
<keyword evidence="4 10" id="KW-0808">Transferase</keyword>
<keyword evidence="5 10" id="KW-0658">Purine biosynthesis</keyword>
<dbReference type="KEGG" id="sna:Snas_0614"/>
<reference evidence="12 13" key="1">
    <citation type="journal article" date="2009" name="Stand. Genomic Sci.">
        <title>Complete genome sequence of Stackebrandtia nassauensis type strain (LLR-40K-21).</title>
        <authorList>
            <person name="Munk C."/>
            <person name="Lapidus A."/>
            <person name="Copeland A."/>
            <person name="Jando M."/>
            <person name="Mayilraj S."/>
            <person name="Glavina Del Rio T."/>
            <person name="Nolan M."/>
            <person name="Chen F."/>
            <person name="Lucas S."/>
            <person name="Tice H."/>
            <person name="Cheng J.F."/>
            <person name="Han C."/>
            <person name="Detter J.C."/>
            <person name="Bruce D."/>
            <person name="Goodwin L."/>
            <person name="Chain P."/>
            <person name="Pitluck S."/>
            <person name="Goker M."/>
            <person name="Ovchinikova G."/>
            <person name="Pati A."/>
            <person name="Ivanova N."/>
            <person name="Mavromatis K."/>
            <person name="Chen A."/>
            <person name="Palaniappan K."/>
            <person name="Land M."/>
            <person name="Hauser L."/>
            <person name="Chang Y.J."/>
            <person name="Jeffries C.D."/>
            <person name="Bristow J."/>
            <person name="Eisen J.A."/>
            <person name="Markowitz V."/>
            <person name="Hugenholtz P."/>
            <person name="Kyrpides N.C."/>
            <person name="Klenk H.P."/>
        </authorList>
    </citation>
    <scope>NUCLEOTIDE SEQUENCE [LARGE SCALE GENOMIC DNA]</scope>
    <source>
        <strain evidence="13">DSM 44728 / CIP 108903 / NRRL B-16338 / NBRC 102104 / LLR-40K-21</strain>
    </source>
</reference>